<evidence type="ECO:0000256" key="1">
    <source>
        <dbReference type="ARBA" id="ARBA00022441"/>
    </source>
</evidence>
<gene>
    <name evidence="3" type="ORF">QN277_013654</name>
</gene>
<dbReference type="GO" id="GO:0005829">
    <property type="term" value="C:cytosol"/>
    <property type="evidence" value="ECO:0007669"/>
    <property type="project" value="TreeGrafter"/>
</dbReference>
<dbReference type="InterPro" id="IPR052439">
    <property type="entry name" value="F-box/Kelch-repeat"/>
</dbReference>
<dbReference type="SMART" id="SM00612">
    <property type="entry name" value="Kelch"/>
    <property type="match status" value="3"/>
</dbReference>
<dbReference type="AlphaFoldDB" id="A0AAE1TED3"/>
<evidence type="ECO:0008006" key="5">
    <source>
        <dbReference type="Google" id="ProtNLM"/>
    </source>
</evidence>
<comment type="caution">
    <text evidence="3">The sequence shown here is derived from an EMBL/GenBank/DDBJ whole genome shotgun (WGS) entry which is preliminary data.</text>
</comment>
<sequence length="398" mass="44324">MTPTLTMTTKKKTLSVWSTGSSYEASKTRAIENGDSGCSSGDEPQDADYDMPSLSDELETLILARLPRSELWKLCFLNKRLQALVKSGEIIKIRREIGFKEPTVFMLASGETNWWVFDEHFESCKMLPFIPSDYNFTHGDKESFCAGSHLFVSGREFDGTAIWNYEVATNQWFKAPSMINPRCLFASATSGKYAFVAGGQDTKTYSQVLESAEKYNSKIKCWESLPRMNRKRKSCSGCYMDKKFYVIGGQDEQQNVLTCGEFFDEETNTWNLIPDMLKDIPVSVSRSPPLVAVANNQLYALDASSNELKTYLKRSNSWKKLGTVPVIASAQGGWGVAFKSLGNELLVIGAAATSSSGRGLTIYTCSPDPSAEELQWRRIECGNTKLSPFVHNCAVRVA</sequence>
<dbReference type="FunFam" id="2.120.10.80:FF:000007">
    <property type="entry name" value="F-box/kelch-repeat protein SKIP11"/>
    <property type="match status" value="1"/>
</dbReference>
<keyword evidence="1" id="KW-0880">Kelch repeat</keyword>
<dbReference type="PANTHER" id="PTHR46122:SF5">
    <property type="entry name" value="F-BOX DOMAIN-CONTAINING PROTEIN"/>
    <property type="match status" value="1"/>
</dbReference>
<dbReference type="EMBL" id="JAWXYG010000002">
    <property type="protein sequence ID" value="KAK4282257.1"/>
    <property type="molecule type" value="Genomic_DNA"/>
</dbReference>
<dbReference type="InterPro" id="IPR015915">
    <property type="entry name" value="Kelch-typ_b-propeller"/>
</dbReference>
<reference evidence="3" key="1">
    <citation type="submission" date="2023-10" db="EMBL/GenBank/DDBJ databases">
        <title>Chromosome-level genome of the transformable northern wattle, Acacia crassicarpa.</title>
        <authorList>
            <person name="Massaro I."/>
            <person name="Sinha N.R."/>
            <person name="Poethig S."/>
            <person name="Leichty A.R."/>
        </authorList>
    </citation>
    <scope>NUCLEOTIDE SEQUENCE</scope>
    <source>
        <strain evidence="3">Acra3RX</strain>
        <tissue evidence="3">Leaf</tissue>
    </source>
</reference>
<dbReference type="InterPro" id="IPR006652">
    <property type="entry name" value="Kelch_1"/>
</dbReference>
<proteinExistence type="predicted"/>
<protein>
    <recommendedName>
        <fullName evidence="5">F-box domain-containing protein</fullName>
    </recommendedName>
</protein>
<keyword evidence="4" id="KW-1185">Reference proteome</keyword>
<dbReference type="SUPFAM" id="SSF117281">
    <property type="entry name" value="Kelch motif"/>
    <property type="match status" value="1"/>
</dbReference>
<dbReference type="Proteomes" id="UP001293593">
    <property type="component" value="Unassembled WGS sequence"/>
</dbReference>
<name>A0AAE1TED3_9FABA</name>
<organism evidence="3 4">
    <name type="scientific">Acacia crassicarpa</name>
    <name type="common">northern wattle</name>
    <dbReference type="NCBI Taxonomy" id="499986"/>
    <lineage>
        <taxon>Eukaryota</taxon>
        <taxon>Viridiplantae</taxon>
        <taxon>Streptophyta</taxon>
        <taxon>Embryophyta</taxon>
        <taxon>Tracheophyta</taxon>
        <taxon>Spermatophyta</taxon>
        <taxon>Magnoliopsida</taxon>
        <taxon>eudicotyledons</taxon>
        <taxon>Gunneridae</taxon>
        <taxon>Pentapetalae</taxon>
        <taxon>rosids</taxon>
        <taxon>fabids</taxon>
        <taxon>Fabales</taxon>
        <taxon>Fabaceae</taxon>
        <taxon>Caesalpinioideae</taxon>
        <taxon>mimosoid clade</taxon>
        <taxon>Acacieae</taxon>
        <taxon>Acacia</taxon>
    </lineage>
</organism>
<keyword evidence="2" id="KW-0677">Repeat</keyword>
<dbReference type="SUPFAM" id="SSF81383">
    <property type="entry name" value="F-box domain"/>
    <property type="match status" value="1"/>
</dbReference>
<evidence type="ECO:0000313" key="4">
    <source>
        <dbReference type="Proteomes" id="UP001293593"/>
    </source>
</evidence>
<dbReference type="InterPro" id="IPR036047">
    <property type="entry name" value="F-box-like_dom_sf"/>
</dbReference>
<evidence type="ECO:0000313" key="3">
    <source>
        <dbReference type="EMBL" id="KAK4282257.1"/>
    </source>
</evidence>
<evidence type="ECO:0000256" key="2">
    <source>
        <dbReference type="ARBA" id="ARBA00022737"/>
    </source>
</evidence>
<dbReference type="Pfam" id="PF01344">
    <property type="entry name" value="Kelch_1"/>
    <property type="match status" value="2"/>
</dbReference>
<dbReference type="PANTHER" id="PTHR46122">
    <property type="entry name" value="GALACTOSE OXIDASE/KELCH REPEAT PROTEIN-RELATED"/>
    <property type="match status" value="1"/>
</dbReference>
<dbReference type="GO" id="GO:0005634">
    <property type="term" value="C:nucleus"/>
    <property type="evidence" value="ECO:0007669"/>
    <property type="project" value="UniProtKB-ARBA"/>
</dbReference>
<accession>A0AAE1TED3</accession>
<dbReference type="Gene3D" id="2.120.10.80">
    <property type="entry name" value="Kelch-type beta propeller"/>
    <property type="match status" value="1"/>
</dbReference>